<dbReference type="Gene3D" id="1.10.357.10">
    <property type="entry name" value="Tetracycline Repressor, domain 2"/>
    <property type="match status" value="1"/>
</dbReference>
<dbReference type="PRINTS" id="PR00455">
    <property type="entry name" value="HTHTETR"/>
</dbReference>
<gene>
    <name evidence="6" type="ORF">SU32_13050</name>
</gene>
<dbReference type="Proteomes" id="UP000038011">
    <property type="component" value="Unassembled WGS sequence"/>
</dbReference>
<accession>A0A0N0E6Z1</accession>
<protein>
    <recommendedName>
        <fullName evidence="5">HTH tetR-type domain-containing protein</fullName>
    </recommendedName>
</protein>
<dbReference type="InterPro" id="IPR049484">
    <property type="entry name" value="Rv0078-like_C"/>
</dbReference>
<dbReference type="PANTHER" id="PTHR30055">
    <property type="entry name" value="HTH-TYPE TRANSCRIPTIONAL REGULATOR RUTR"/>
    <property type="match status" value="1"/>
</dbReference>
<dbReference type="GO" id="GO:0000976">
    <property type="term" value="F:transcription cis-regulatory region binding"/>
    <property type="evidence" value="ECO:0007669"/>
    <property type="project" value="TreeGrafter"/>
</dbReference>
<dbReference type="RefSeq" id="WP_053999817.1">
    <property type="nucleotide sequence ID" value="NZ_JXMU01000019.1"/>
</dbReference>
<dbReference type="PROSITE" id="PS50977">
    <property type="entry name" value="HTH_TETR_2"/>
    <property type="match status" value="1"/>
</dbReference>
<evidence type="ECO:0000256" key="1">
    <source>
        <dbReference type="ARBA" id="ARBA00023015"/>
    </source>
</evidence>
<dbReference type="InterPro" id="IPR001647">
    <property type="entry name" value="HTH_TetR"/>
</dbReference>
<dbReference type="GO" id="GO:0003700">
    <property type="term" value="F:DNA-binding transcription factor activity"/>
    <property type="evidence" value="ECO:0007669"/>
    <property type="project" value="TreeGrafter"/>
</dbReference>
<dbReference type="SUPFAM" id="SSF46689">
    <property type="entry name" value="Homeodomain-like"/>
    <property type="match status" value="1"/>
</dbReference>
<evidence type="ECO:0000313" key="7">
    <source>
        <dbReference type="Proteomes" id="UP000038011"/>
    </source>
</evidence>
<proteinExistence type="predicted"/>
<keyword evidence="7" id="KW-1185">Reference proteome</keyword>
<dbReference type="AlphaFoldDB" id="A0A0N0E6Z1"/>
<dbReference type="PATRIC" id="fig|1514904.3.peg.1464"/>
<dbReference type="InterPro" id="IPR050109">
    <property type="entry name" value="HTH-type_TetR-like_transc_reg"/>
</dbReference>
<sequence>MQERRKNIDRTQETRSALIGVARTLFFEKGYAATGTPEVVEMAGVTRGALYHHFKDKRALFKAVAEVEASNIAQEIEASSIDAANSADALLDGARAYFQAMRKPGRIRLLLIEGPAVLGPEEMRQIDLDTGGRELRIGLKEAMGAGVTAEEVDIYADLVSAMFDRAALACNGQPDSKAYESVLSSLLSSLTNTRSQP</sequence>
<keyword evidence="1" id="KW-0805">Transcription regulation</keyword>
<feature type="domain" description="HTH tetR-type" evidence="5">
    <location>
        <begin position="12"/>
        <end position="72"/>
    </location>
</feature>
<evidence type="ECO:0000256" key="4">
    <source>
        <dbReference type="PROSITE-ProRule" id="PRU00335"/>
    </source>
</evidence>
<dbReference type="InterPro" id="IPR009057">
    <property type="entry name" value="Homeodomain-like_sf"/>
</dbReference>
<dbReference type="OrthoDB" id="8478851at2"/>
<feature type="DNA-binding region" description="H-T-H motif" evidence="4">
    <location>
        <begin position="35"/>
        <end position="54"/>
    </location>
</feature>
<evidence type="ECO:0000313" key="6">
    <source>
        <dbReference type="EMBL" id="KPB00565.1"/>
    </source>
</evidence>
<name>A0A0N0E6Z1_9HYPH</name>
<dbReference type="Pfam" id="PF00440">
    <property type="entry name" value="TetR_N"/>
    <property type="match status" value="1"/>
</dbReference>
<organism evidence="6 7">
    <name type="scientific">Ahrensia marina</name>
    <dbReference type="NCBI Taxonomy" id="1514904"/>
    <lineage>
        <taxon>Bacteria</taxon>
        <taxon>Pseudomonadati</taxon>
        <taxon>Pseudomonadota</taxon>
        <taxon>Alphaproteobacteria</taxon>
        <taxon>Hyphomicrobiales</taxon>
        <taxon>Ahrensiaceae</taxon>
        <taxon>Ahrensia</taxon>
    </lineage>
</organism>
<evidence type="ECO:0000259" key="5">
    <source>
        <dbReference type="PROSITE" id="PS50977"/>
    </source>
</evidence>
<comment type="caution">
    <text evidence="6">The sequence shown here is derived from an EMBL/GenBank/DDBJ whole genome shotgun (WGS) entry which is preliminary data.</text>
</comment>
<evidence type="ECO:0000256" key="2">
    <source>
        <dbReference type="ARBA" id="ARBA00023125"/>
    </source>
</evidence>
<dbReference type="STRING" id="1514904.SU32_13050"/>
<dbReference type="EMBL" id="JXMU01000019">
    <property type="protein sequence ID" value="KPB00565.1"/>
    <property type="molecule type" value="Genomic_DNA"/>
</dbReference>
<keyword evidence="2 4" id="KW-0238">DNA-binding</keyword>
<reference evidence="6 7" key="1">
    <citation type="submission" date="2015-01" db="EMBL/GenBank/DDBJ databases">
        <title>Ahrensia donghaiensis sp. nov., a novel dimethylsulphoniopropionate-cleavage bacterium isolated from seawater and emended descriptions of the genus Ahrensia and Ahrensia kielensis.</title>
        <authorList>
            <person name="Liu J."/>
        </authorList>
    </citation>
    <scope>NUCLEOTIDE SEQUENCE [LARGE SCALE GENOMIC DNA]</scope>
    <source>
        <strain evidence="6 7">LZD062</strain>
    </source>
</reference>
<dbReference type="Pfam" id="PF21351">
    <property type="entry name" value="TetR_C_41"/>
    <property type="match status" value="1"/>
</dbReference>
<dbReference type="PANTHER" id="PTHR30055:SF234">
    <property type="entry name" value="HTH-TYPE TRANSCRIPTIONAL REGULATOR BETI"/>
    <property type="match status" value="1"/>
</dbReference>
<evidence type="ECO:0000256" key="3">
    <source>
        <dbReference type="ARBA" id="ARBA00023163"/>
    </source>
</evidence>
<keyword evidence="3" id="KW-0804">Transcription</keyword>